<evidence type="ECO:0000313" key="4">
    <source>
        <dbReference type="EnsemblProtists" id="EKX54391"/>
    </source>
</evidence>
<proteinExistence type="predicted"/>
<feature type="region of interest" description="Disordered" evidence="1">
    <location>
        <begin position="445"/>
        <end position="467"/>
    </location>
</feature>
<sequence length="849" mass="96814">MKRSPSFLLLLLLSCGKKSCCYSSSLASVQQQQQDQEFSVQMLLAQPLSCSSLGYRQAEGGRFRLRFLARCHYRRQEESKLVMEAFVNAAFLFSEQVELCRGGSGRFHPHEMTRVVNWSSVFAGRERHVLMVKVWHGPTLLAQDFVQFSGYDCLLWQTSFPPARWSSAGRVVLFENATAKEVFSDGRRIEMWISSGGGGGGGLTRVNVSVWELKRRRCMYIALAAPFVLDATFLQREEEDEEQEEHREGQGILSPLKASLDLCGFEPEHLSYPLSVFVLSVSCSPNCTRRARSHLDELRKSALVEDSNLLADFSLWIRTRCPWREKACRGDERGIWAMRGRRVSGYTWRSTTTLPLLAMYRLDEEEEKWEEAGRVGWSQLVYGQSMVWQLWGNKLKQAVLGVQHFLSPLVSDTNEMFEWEPLTCRLLPLHVIARRFLNLTPEKKQEVGAQHQHQHQQQGQRLDGEEEEEGRIVRIGLAGTSRVRGVFYALQEAITGRKVWREKKLNPFSYQDPRSGLFLDYFPLQGSEFHQFFHQKGIRNDKEVLVMSVGLYEVLWGQYHLLEECLYHFFSTLHPPCHNSSTLLVFKTEEAAPAKREDQLELWQAKVQLVNSIGRRLARSFGVVLLDAHLLSLSRSDATQDGSHYWRFHMLDADELKKFSMVDLGNETVDPGGEEEKDLSLLRGSHIYFYGVGETRQLAALLVSWLQHNRSMPVLADGFDAAACKGRANVSWRPLTPSSHFDFPVEQHDIHILHPYDPGSLHEAAMAHLLQRFASGQSDVIWHRRPPASDRMLESDHMGTYKMLFAPPVLRLSPQLASSSVSLAPSTYILVTRSSALALQPECESNGFT</sequence>
<dbReference type="EnsemblProtists" id="EKX54391">
    <property type="protein sequence ID" value="EKX54391"/>
    <property type="gene ID" value="GUITHDRAFT_132135"/>
</dbReference>
<reference evidence="5" key="2">
    <citation type="submission" date="2012-11" db="EMBL/GenBank/DDBJ databases">
        <authorList>
            <person name="Kuo A."/>
            <person name="Curtis B.A."/>
            <person name="Tanifuji G."/>
            <person name="Burki F."/>
            <person name="Gruber A."/>
            <person name="Irimia M."/>
            <person name="Maruyama S."/>
            <person name="Arias M.C."/>
            <person name="Ball S.G."/>
            <person name="Gile G.H."/>
            <person name="Hirakawa Y."/>
            <person name="Hopkins J.F."/>
            <person name="Rensing S.A."/>
            <person name="Schmutz J."/>
            <person name="Symeonidi A."/>
            <person name="Elias M."/>
            <person name="Eveleigh R.J."/>
            <person name="Herman E.K."/>
            <person name="Klute M.J."/>
            <person name="Nakayama T."/>
            <person name="Obornik M."/>
            <person name="Reyes-Prieto A."/>
            <person name="Armbrust E.V."/>
            <person name="Aves S.J."/>
            <person name="Beiko R.G."/>
            <person name="Coutinho P."/>
            <person name="Dacks J.B."/>
            <person name="Durnford D.G."/>
            <person name="Fast N.M."/>
            <person name="Green B.R."/>
            <person name="Grisdale C."/>
            <person name="Hempe F."/>
            <person name="Henrissat B."/>
            <person name="Hoppner M.P."/>
            <person name="Ishida K.-I."/>
            <person name="Kim E."/>
            <person name="Koreny L."/>
            <person name="Kroth P.G."/>
            <person name="Liu Y."/>
            <person name="Malik S.-B."/>
            <person name="Maier U.G."/>
            <person name="McRose D."/>
            <person name="Mock T."/>
            <person name="Neilson J.A."/>
            <person name="Onodera N.T."/>
            <person name="Poole A.M."/>
            <person name="Pritham E.J."/>
            <person name="Richards T.A."/>
            <person name="Rocap G."/>
            <person name="Roy S.W."/>
            <person name="Sarai C."/>
            <person name="Schaack S."/>
            <person name="Shirato S."/>
            <person name="Slamovits C.H."/>
            <person name="Spencer D.F."/>
            <person name="Suzuki S."/>
            <person name="Worden A.Z."/>
            <person name="Zauner S."/>
            <person name="Barry K."/>
            <person name="Bell C."/>
            <person name="Bharti A.K."/>
            <person name="Crow J.A."/>
            <person name="Grimwood J."/>
            <person name="Kramer R."/>
            <person name="Lindquist E."/>
            <person name="Lucas S."/>
            <person name="Salamov A."/>
            <person name="McFadden G.I."/>
            <person name="Lane C.E."/>
            <person name="Keeling P.J."/>
            <person name="Gray M.W."/>
            <person name="Grigoriev I.V."/>
            <person name="Archibald J.M."/>
        </authorList>
    </citation>
    <scope>NUCLEOTIDE SEQUENCE</scope>
    <source>
        <strain evidence="5">CCMP2712</strain>
    </source>
</reference>
<dbReference type="HOGENOM" id="CLU_336014_0_0_1"/>
<feature type="signal peptide" evidence="2">
    <location>
        <begin position="1"/>
        <end position="23"/>
    </location>
</feature>
<dbReference type="PROSITE" id="PS51257">
    <property type="entry name" value="PROKAR_LIPOPROTEIN"/>
    <property type="match status" value="1"/>
</dbReference>
<feature type="chain" id="PRO_5008772020" evidence="2">
    <location>
        <begin position="24"/>
        <end position="849"/>
    </location>
</feature>
<dbReference type="PaxDb" id="55529-EKX54391"/>
<keyword evidence="2" id="KW-0732">Signal</keyword>
<evidence type="ECO:0000313" key="3">
    <source>
        <dbReference type="EMBL" id="EKX54391.1"/>
    </source>
</evidence>
<gene>
    <name evidence="3" type="ORF">GUITHDRAFT_132135</name>
</gene>
<dbReference type="EMBL" id="JH992967">
    <property type="protein sequence ID" value="EKX54391.1"/>
    <property type="molecule type" value="Genomic_DNA"/>
</dbReference>
<evidence type="ECO:0000256" key="1">
    <source>
        <dbReference type="SAM" id="MobiDB-lite"/>
    </source>
</evidence>
<organism evidence="3">
    <name type="scientific">Guillardia theta (strain CCMP2712)</name>
    <name type="common">Cryptophyte</name>
    <dbReference type="NCBI Taxonomy" id="905079"/>
    <lineage>
        <taxon>Eukaryota</taxon>
        <taxon>Cryptophyceae</taxon>
        <taxon>Pyrenomonadales</taxon>
        <taxon>Geminigeraceae</taxon>
        <taxon>Guillardia</taxon>
    </lineage>
</organism>
<dbReference type="RefSeq" id="XP_005841371.1">
    <property type="nucleotide sequence ID" value="XM_005841314.1"/>
</dbReference>
<dbReference type="GeneID" id="17311137"/>
<accession>L1K0N5</accession>
<dbReference type="KEGG" id="gtt:GUITHDRAFT_132135"/>
<dbReference type="AlphaFoldDB" id="L1K0N5"/>
<reference evidence="3 5" key="1">
    <citation type="journal article" date="2012" name="Nature">
        <title>Algal genomes reveal evolutionary mosaicism and the fate of nucleomorphs.</title>
        <authorList>
            <consortium name="DOE Joint Genome Institute"/>
            <person name="Curtis B.A."/>
            <person name="Tanifuji G."/>
            <person name="Burki F."/>
            <person name="Gruber A."/>
            <person name="Irimia M."/>
            <person name="Maruyama S."/>
            <person name="Arias M.C."/>
            <person name="Ball S.G."/>
            <person name="Gile G.H."/>
            <person name="Hirakawa Y."/>
            <person name="Hopkins J.F."/>
            <person name="Kuo A."/>
            <person name="Rensing S.A."/>
            <person name="Schmutz J."/>
            <person name="Symeonidi A."/>
            <person name="Elias M."/>
            <person name="Eveleigh R.J."/>
            <person name="Herman E.K."/>
            <person name="Klute M.J."/>
            <person name="Nakayama T."/>
            <person name="Obornik M."/>
            <person name="Reyes-Prieto A."/>
            <person name="Armbrust E.V."/>
            <person name="Aves S.J."/>
            <person name="Beiko R.G."/>
            <person name="Coutinho P."/>
            <person name="Dacks J.B."/>
            <person name="Durnford D.G."/>
            <person name="Fast N.M."/>
            <person name="Green B.R."/>
            <person name="Grisdale C.J."/>
            <person name="Hempel F."/>
            <person name="Henrissat B."/>
            <person name="Hoppner M.P."/>
            <person name="Ishida K."/>
            <person name="Kim E."/>
            <person name="Koreny L."/>
            <person name="Kroth P.G."/>
            <person name="Liu Y."/>
            <person name="Malik S.B."/>
            <person name="Maier U.G."/>
            <person name="McRose D."/>
            <person name="Mock T."/>
            <person name="Neilson J.A."/>
            <person name="Onodera N.T."/>
            <person name="Poole A.M."/>
            <person name="Pritham E.J."/>
            <person name="Richards T.A."/>
            <person name="Rocap G."/>
            <person name="Roy S.W."/>
            <person name="Sarai C."/>
            <person name="Schaack S."/>
            <person name="Shirato S."/>
            <person name="Slamovits C.H."/>
            <person name="Spencer D.F."/>
            <person name="Suzuki S."/>
            <person name="Worden A.Z."/>
            <person name="Zauner S."/>
            <person name="Barry K."/>
            <person name="Bell C."/>
            <person name="Bharti A.K."/>
            <person name="Crow J.A."/>
            <person name="Grimwood J."/>
            <person name="Kramer R."/>
            <person name="Lindquist E."/>
            <person name="Lucas S."/>
            <person name="Salamov A."/>
            <person name="McFadden G.I."/>
            <person name="Lane C.E."/>
            <person name="Keeling P.J."/>
            <person name="Gray M.W."/>
            <person name="Grigoriev I.V."/>
            <person name="Archibald J.M."/>
        </authorList>
    </citation>
    <scope>NUCLEOTIDE SEQUENCE</scope>
    <source>
        <strain evidence="3 5">CCMP2712</strain>
    </source>
</reference>
<protein>
    <submittedName>
        <fullName evidence="3 4">Uncharacterized protein</fullName>
    </submittedName>
</protein>
<keyword evidence="5" id="KW-1185">Reference proteome</keyword>
<reference evidence="4" key="3">
    <citation type="submission" date="2016-03" db="UniProtKB">
        <authorList>
            <consortium name="EnsemblProtists"/>
        </authorList>
    </citation>
    <scope>IDENTIFICATION</scope>
</reference>
<evidence type="ECO:0000256" key="2">
    <source>
        <dbReference type="SAM" id="SignalP"/>
    </source>
</evidence>
<evidence type="ECO:0000313" key="5">
    <source>
        <dbReference type="Proteomes" id="UP000011087"/>
    </source>
</evidence>
<dbReference type="Proteomes" id="UP000011087">
    <property type="component" value="Unassembled WGS sequence"/>
</dbReference>
<name>L1K0N5_GUITC</name>